<dbReference type="InterPro" id="IPR000990">
    <property type="entry name" value="Innexin"/>
</dbReference>
<dbReference type="GO" id="GO:0005921">
    <property type="term" value="C:gap junction"/>
    <property type="evidence" value="ECO:0007669"/>
    <property type="project" value="UniProtKB-SubCell"/>
</dbReference>
<dbReference type="Pfam" id="PF00876">
    <property type="entry name" value="Innexin"/>
    <property type="match status" value="1"/>
</dbReference>
<dbReference type="AlphaFoldDB" id="A0AAF3FL37"/>
<evidence type="ECO:0000256" key="13">
    <source>
        <dbReference type="SAM" id="MobiDB-lite"/>
    </source>
</evidence>
<name>A0AAF3FL37_9BILA</name>
<evidence type="ECO:0000256" key="10">
    <source>
        <dbReference type="ARBA" id="ARBA00023136"/>
    </source>
</evidence>
<dbReference type="PRINTS" id="PR01262">
    <property type="entry name" value="INNEXIN"/>
</dbReference>
<evidence type="ECO:0000313" key="15">
    <source>
        <dbReference type="WBParaSite" id="MBELARI_LOCUS6789"/>
    </source>
</evidence>
<keyword evidence="10 12" id="KW-0472">Membrane</keyword>
<dbReference type="GO" id="GO:0005886">
    <property type="term" value="C:plasma membrane"/>
    <property type="evidence" value="ECO:0007669"/>
    <property type="project" value="UniProtKB-SubCell"/>
</dbReference>
<dbReference type="PROSITE" id="PS51013">
    <property type="entry name" value="PANNEXIN"/>
    <property type="match status" value="1"/>
</dbReference>
<comment type="similarity">
    <text evidence="12">Belongs to the pannexin family.</text>
</comment>
<feature type="transmembrane region" description="Helical" evidence="12">
    <location>
        <begin position="187"/>
        <end position="208"/>
    </location>
</feature>
<keyword evidence="6" id="KW-0303">Gap junction</keyword>
<feature type="compositionally biased region" description="Basic and acidic residues" evidence="13">
    <location>
        <begin position="416"/>
        <end position="428"/>
    </location>
</feature>
<comment type="function">
    <text evidence="12">Structural component of the gap junctions.</text>
</comment>
<dbReference type="Proteomes" id="UP000887575">
    <property type="component" value="Unassembled WGS sequence"/>
</dbReference>
<evidence type="ECO:0000256" key="9">
    <source>
        <dbReference type="ARBA" id="ARBA00023065"/>
    </source>
</evidence>
<sequence length="437" mass="50211">MLGIPFLSKYLKDIVQIQAVSDTVDRLNYYVTSYLLAFFAFAISCKQYFGSPIQCWTPKEFSGAWDRYTENYCFIASSYHIPIEDEIPTAIESRSDQISYYRWVPIVLALQAVMFYLPNYLWNALQSHTAINPAGFLDEAGRVKRSHGKDRDREIETLANYFLESVSIFKSPNSALKSTKARSGRNAVFLYLFIKALYVLNLVAQIWVVDKFLGGKFITWGMANVQNILMANELDDGTVFPRVVLCDFQVRRLAQLHRYTVQCVIMMNMINEKVYLFLYIWFMVLFIFTTVNFFYYCSMLLLPFMRHRMLLIGSDHHDSRGKGLAKYRARFVKECAMPDGVLLLQFVREHVGGRIAFELTSKIMALYTNDGMSSFKTYSDSSIEHDKMPLSGSEKSTPPRFFSNGGPNAPPYDQADTLRIRHSDEGSKRNAVSPTDV</sequence>
<feature type="region of interest" description="Disordered" evidence="13">
    <location>
        <begin position="386"/>
        <end position="437"/>
    </location>
</feature>
<feature type="transmembrane region" description="Helical" evidence="12">
    <location>
        <begin position="29"/>
        <end position="49"/>
    </location>
</feature>
<evidence type="ECO:0000256" key="12">
    <source>
        <dbReference type="RuleBase" id="RU010713"/>
    </source>
</evidence>
<keyword evidence="5 12" id="KW-0812">Transmembrane</keyword>
<keyword evidence="11 12" id="KW-0407">Ion channel</keyword>
<dbReference type="WBParaSite" id="MBELARI_LOCUS6789">
    <property type="protein sequence ID" value="MBELARI_LOCUS6789"/>
    <property type="gene ID" value="MBELARI_LOCUS6789"/>
</dbReference>
<dbReference type="GO" id="GO:0005243">
    <property type="term" value="F:gap junction channel activity"/>
    <property type="evidence" value="ECO:0007669"/>
    <property type="project" value="TreeGrafter"/>
</dbReference>
<comment type="caution">
    <text evidence="12">Lacks conserved residue(s) required for the propagation of feature annotation.</text>
</comment>
<evidence type="ECO:0000256" key="4">
    <source>
        <dbReference type="ARBA" id="ARBA00022475"/>
    </source>
</evidence>
<evidence type="ECO:0000256" key="7">
    <source>
        <dbReference type="ARBA" id="ARBA00022949"/>
    </source>
</evidence>
<accession>A0AAF3FL37</accession>
<proteinExistence type="inferred from homology"/>
<evidence type="ECO:0000313" key="14">
    <source>
        <dbReference type="Proteomes" id="UP000887575"/>
    </source>
</evidence>
<feature type="transmembrane region" description="Helical" evidence="12">
    <location>
        <begin position="276"/>
        <end position="302"/>
    </location>
</feature>
<keyword evidence="4" id="KW-1003">Cell membrane</keyword>
<protein>
    <recommendedName>
        <fullName evidence="12">Innexin</fullName>
    </recommendedName>
</protein>
<evidence type="ECO:0000256" key="8">
    <source>
        <dbReference type="ARBA" id="ARBA00022989"/>
    </source>
</evidence>
<keyword evidence="9 12" id="KW-0406">Ion transport</keyword>
<evidence type="ECO:0000256" key="1">
    <source>
        <dbReference type="ARBA" id="ARBA00004610"/>
    </source>
</evidence>
<evidence type="ECO:0000256" key="5">
    <source>
        <dbReference type="ARBA" id="ARBA00022692"/>
    </source>
</evidence>
<keyword evidence="14" id="KW-1185">Reference proteome</keyword>
<reference evidence="15" key="1">
    <citation type="submission" date="2024-02" db="UniProtKB">
        <authorList>
            <consortium name="WormBaseParasite"/>
        </authorList>
    </citation>
    <scope>IDENTIFICATION</scope>
</reference>
<dbReference type="PANTHER" id="PTHR11893:SF20">
    <property type="entry name" value="INNEXIN-3"/>
    <property type="match status" value="1"/>
</dbReference>
<keyword evidence="8 12" id="KW-1133">Transmembrane helix</keyword>
<comment type="subcellular location">
    <subcellularLocation>
        <location evidence="1">Cell junction</location>
        <location evidence="1">Gap junction</location>
    </subcellularLocation>
    <subcellularLocation>
        <location evidence="2 12">Cell membrane</location>
        <topology evidence="2 12">Multi-pass membrane protein</topology>
    </subcellularLocation>
</comment>
<organism evidence="14 15">
    <name type="scientific">Mesorhabditis belari</name>
    <dbReference type="NCBI Taxonomy" id="2138241"/>
    <lineage>
        <taxon>Eukaryota</taxon>
        <taxon>Metazoa</taxon>
        <taxon>Ecdysozoa</taxon>
        <taxon>Nematoda</taxon>
        <taxon>Chromadorea</taxon>
        <taxon>Rhabditida</taxon>
        <taxon>Rhabditina</taxon>
        <taxon>Rhabditomorpha</taxon>
        <taxon>Rhabditoidea</taxon>
        <taxon>Rhabditidae</taxon>
        <taxon>Mesorhabditinae</taxon>
        <taxon>Mesorhabditis</taxon>
    </lineage>
</organism>
<evidence type="ECO:0000256" key="3">
    <source>
        <dbReference type="ARBA" id="ARBA00022448"/>
    </source>
</evidence>
<evidence type="ECO:0000256" key="11">
    <source>
        <dbReference type="ARBA" id="ARBA00023303"/>
    </source>
</evidence>
<gene>
    <name evidence="12" type="primary">inx</name>
</gene>
<evidence type="ECO:0000256" key="2">
    <source>
        <dbReference type="ARBA" id="ARBA00004651"/>
    </source>
</evidence>
<dbReference type="PANTHER" id="PTHR11893">
    <property type="entry name" value="INNEXIN"/>
    <property type="match status" value="1"/>
</dbReference>
<dbReference type="GO" id="GO:0034220">
    <property type="term" value="P:monoatomic ion transmembrane transport"/>
    <property type="evidence" value="ECO:0007669"/>
    <property type="project" value="UniProtKB-KW"/>
</dbReference>
<evidence type="ECO:0000256" key="6">
    <source>
        <dbReference type="ARBA" id="ARBA00022868"/>
    </source>
</evidence>
<keyword evidence="3 12" id="KW-0813">Transport</keyword>
<keyword evidence="7" id="KW-0965">Cell junction</keyword>